<comment type="caution">
    <text evidence="2">The sequence shown here is derived from an EMBL/GenBank/DDBJ whole genome shotgun (WGS) entry which is preliminary data.</text>
</comment>
<sequence>MAAKLRDTIIQLNKELRQLNASENRGMNTNADKYQQKYYKRYRSQQKQKLQQVERQCKEAGLNIQLTRPTIGCLHLEEMQLGLLEAILRIVSPDRQADERRHLETLQSVKTLDQLQEALEQINYKLSRSATYLRLIPKQHNTIERK</sequence>
<dbReference type="OrthoDB" id="2433005at2759"/>
<evidence type="ECO:0000313" key="2">
    <source>
        <dbReference type="EMBL" id="CAG8734986.1"/>
    </source>
</evidence>
<evidence type="ECO:0000256" key="1">
    <source>
        <dbReference type="SAM" id="Coils"/>
    </source>
</evidence>
<gene>
    <name evidence="2" type="ORF">DERYTH_LOCUS15466</name>
</gene>
<keyword evidence="3" id="KW-1185">Reference proteome</keyword>
<proteinExistence type="predicted"/>
<name>A0A9N9IIM6_9GLOM</name>
<dbReference type="PANTHER" id="PTHR46954:SF1">
    <property type="entry name" value="C2H2-TYPE DOMAIN-CONTAINING PROTEIN"/>
    <property type="match status" value="1"/>
</dbReference>
<protein>
    <submittedName>
        <fullName evidence="2">24590_t:CDS:1</fullName>
    </submittedName>
</protein>
<reference evidence="2" key="1">
    <citation type="submission" date="2021-06" db="EMBL/GenBank/DDBJ databases">
        <authorList>
            <person name="Kallberg Y."/>
            <person name="Tangrot J."/>
            <person name="Rosling A."/>
        </authorList>
    </citation>
    <scope>NUCLEOTIDE SEQUENCE</scope>
    <source>
        <strain evidence="2">MA453B</strain>
    </source>
</reference>
<keyword evidence="1" id="KW-0175">Coiled coil</keyword>
<dbReference type="EMBL" id="CAJVPY010012561">
    <property type="protein sequence ID" value="CAG8734986.1"/>
    <property type="molecule type" value="Genomic_DNA"/>
</dbReference>
<organism evidence="2 3">
    <name type="scientific">Dentiscutata erythropus</name>
    <dbReference type="NCBI Taxonomy" id="1348616"/>
    <lineage>
        <taxon>Eukaryota</taxon>
        <taxon>Fungi</taxon>
        <taxon>Fungi incertae sedis</taxon>
        <taxon>Mucoromycota</taxon>
        <taxon>Glomeromycotina</taxon>
        <taxon>Glomeromycetes</taxon>
        <taxon>Diversisporales</taxon>
        <taxon>Gigasporaceae</taxon>
        <taxon>Dentiscutata</taxon>
    </lineage>
</organism>
<evidence type="ECO:0000313" key="3">
    <source>
        <dbReference type="Proteomes" id="UP000789405"/>
    </source>
</evidence>
<dbReference type="AlphaFoldDB" id="A0A9N9IIM6"/>
<feature type="coiled-coil region" evidence="1">
    <location>
        <begin position="2"/>
        <end position="63"/>
    </location>
</feature>
<accession>A0A9N9IIM6</accession>
<dbReference type="Proteomes" id="UP000789405">
    <property type="component" value="Unassembled WGS sequence"/>
</dbReference>
<dbReference type="PANTHER" id="PTHR46954">
    <property type="entry name" value="C2H2-TYPE DOMAIN-CONTAINING PROTEIN"/>
    <property type="match status" value="1"/>
</dbReference>